<organism evidence="17 18">
    <name type="scientific">Candidatus Sysuiplasma superficiale</name>
    <dbReference type="NCBI Taxonomy" id="2823368"/>
    <lineage>
        <taxon>Archaea</taxon>
        <taxon>Methanobacteriati</taxon>
        <taxon>Thermoplasmatota</taxon>
        <taxon>Thermoplasmata</taxon>
        <taxon>Candidatus Sysuiplasmatales</taxon>
        <taxon>Candidatus Sysuiplasmataceae</taxon>
        <taxon>Candidatus Sysuiplasma</taxon>
    </lineage>
</organism>
<dbReference type="PANTHER" id="PTHR20861">
    <property type="entry name" value="HOMOSERINE/4-DIPHOSPHOCYTIDYL-2-C-METHYL-D-ERYTHRITOL KINASE"/>
    <property type="match status" value="1"/>
</dbReference>
<evidence type="ECO:0000256" key="10">
    <source>
        <dbReference type="ARBA" id="ARBA00022777"/>
    </source>
</evidence>
<dbReference type="AlphaFoldDB" id="A0A8J8CDP2"/>
<dbReference type="Proteomes" id="UP000750197">
    <property type="component" value="Unassembled WGS sequence"/>
</dbReference>
<keyword evidence="9 14" id="KW-0547">Nucleotide-binding</keyword>
<dbReference type="PANTHER" id="PTHR20861:SF3">
    <property type="entry name" value="SHIKIMATE KINASE"/>
    <property type="match status" value="1"/>
</dbReference>
<keyword evidence="11 14" id="KW-0067">ATP-binding</keyword>
<dbReference type="GO" id="GO:0009423">
    <property type="term" value="P:chorismate biosynthetic process"/>
    <property type="evidence" value="ECO:0007669"/>
    <property type="project" value="UniProtKB-UniRule"/>
</dbReference>
<keyword evidence="7 14" id="KW-0028">Amino-acid biosynthesis</keyword>
<dbReference type="Pfam" id="PF00288">
    <property type="entry name" value="GHMP_kinases_N"/>
    <property type="match status" value="1"/>
</dbReference>
<dbReference type="GO" id="GO:0004765">
    <property type="term" value="F:shikimate kinase activity"/>
    <property type="evidence" value="ECO:0007669"/>
    <property type="project" value="UniProtKB-UniRule"/>
</dbReference>
<keyword evidence="6 14" id="KW-0963">Cytoplasm</keyword>
<comment type="catalytic activity">
    <reaction evidence="13 14">
        <text>shikimate + ATP = 3-phosphoshikimate + ADP + H(+)</text>
        <dbReference type="Rhea" id="RHEA:13121"/>
        <dbReference type="ChEBI" id="CHEBI:15378"/>
        <dbReference type="ChEBI" id="CHEBI:30616"/>
        <dbReference type="ChEBI" id="CHEBI:36208"/>
        <dbReference type="ChEBI" id="CHEBI:145989"/>
        <dbReference type="ChEBI" id="CHEBI:456216"/>
        <dbReference type="EC" id="2.7.1.71"/>
    </reaction>
</comment>
<comment type="pathway">
    <text evidence="2 14">Metabolic intermediate biosynthesis; chorismate biosynthesis; chorismate from D-erythrose 4-phosphate and phosphoenolpyruvate: step 5/7.</text>
</comment>
<accession>A0A8J8CDP2</accession>
<evidence type="ECO:0000256" key="7">
    <source>
        <dbReference type="ARBA" id="ARBA00022605"/>
    </source>
</evidence>
<keyword evidence="12 14" id="KW-0057">Aromatic amino acid biosynthesis</keyword>
<dbReference type="UniPathway" id="UPA00053">
    <property type="reaction ID" value="UER00088"/>
</dbReference>
<dbReference type="InterPro" id="IPR006204">
    <property type="entry name" value="GHMP_kinase_N_dom"/>
</dbReference>
<evidence type="ECO:0000256" key="5">
    <source>
        <dbReference type="ARBA" id="ARBA00013853"/>
    </source>
</evidence>
<dbReference type="InterPro" id="IPR014721">
    <property type="entry name" value="Ribsml_uS5_D2-typ_fold_subgr"/>
</dbReference>
<protein>
    <recommendedName>
        <fullName evidence="5 14">Shikimate kinase</fullName>
        <shortName evidence="14">SK</shortName>
        <ecNumber evidence="4 14">2.7.1.71</ecNumber>
    </recommendedName>
</protein>
<dbReference type="InterPro" id="IPR020568">
    <property type="entry name" value="Ribosomal_Su5_D2-typ_SF"/>
</dbReference>
<evidence type="ECO:0000256" key="8">
    <source>
        <dbReference type="ARBA" id="ARBA00022679"/>
    </source>
</evidence>
<dbReference type="GO" id="GO:0008652">
    <property type="term" value="P:amino acid biosynthetic process"/>
    <property type="evidence" value="ECO:0007669"/>
    <property type="project" value="UniProtKB-KW"/>
</dbReference>
<dbReference type="Gene3D" id="3.30.230.10">
    <property type="match status" value="1"/>
</dbReference>
<comment type="caution">
    <text evidence="14">Lacks conserved residue(s) required for the propagation of feature annotation.</text>
</comment>
<evidence type="ECO:0000256" key="2">
    <source>
        <dbReference type="ARBA" id="ARBA00004842"/>
    </source>
</evidence>
<evidence type="ECO:0000313" key="17">
    <source>
        <dbReference type="EMBL" id="MBX8643842.1"/>
    </source>
</evidence>
<sequence>MKFDSVCSEYGAVTIVSAISSFRGVTAGTDLRSTVSVKLEEGRDIVVLIRDMPDMSDALIRECVAVTSRFNKTGRRGLYIETRSEIPPSRGMKSSSSVSVAAVRALLDAYGVRLPTLSILRLAARASIRAGVSVTGAFDDAAACHYGGLVFADNRRMRMERRLSFRRKYRVVYSIPERAIVKGKLPLPELRKWREGMLQAYRMAVLSLYREAALSNSLILSRILSIDPSPLLSSLIEGAAVAGITGTGPALFALCTGREMPGVLRSLSGYGRTVVCRARGVSSNGTLL</sequence>
<dbReference type="InterPro" id="IPR010189">
    <property type="entry name" value="SK_arc"/>
</dbReference>
<reference evidence="17" key="1">
    <citation type="submission" date="2021-05" db="EMBL/GenBank/DDBJ databases">
        <title>Genomic insights into ecological role and evolution of a novel Thermoplasmata order Candidatus Sysuiplasmatales.</title>
        <authorList>
            <person name="Yuan Y."/>
        </authorList>
    </citation>
    <scope>NUCLEOTIDE SEQUENCE</scope>
    <source>
        <strain evidence="17">TUT19-bin139</strain>
        <strain evidence="16">YP2-bin.285</strain>
    </source>
</reference>
<dbReference type="NCBIfam" id="TIGR01920">
    <property type="entry name" value="Shik_kin_archae"/>
    <property type="match status" value="1"/>
</dbReference>
<keyword evidence="10 14" id="KW-0418">Kinase</keyword>
<dbReference type="SUPFAM" id="SSF54211">
    <property type="entry name" value="Ribosomal protein S5 domain 2-like"/>
    <property type="match status" value="1"/>
</dbReference>
<evidence type="ECO:0000256" key="13">
    <source>
        <dbReference type="ARBA" id="ARBA00048567"/>
    </source>
</evidence>
<dbReference type="GO" id="GO:0005737">
    <property type="term" value="C:cytoplasm"/>
    <property type="evidence" value="ECO:0007669"/>
    <property type="project" value="UniProtKB-SubCell"/>
</dbReference>
<evidence type="ECO:0000256" key="12">
    <source>
        <dbReference type="ARBA" id="ARBA00023141"/>
    </source>
</evidence>
<evidence type="ECO:0000256" key="14">
    <source>
        <dbReference type="HAMAP-Rule" id="MF_00370"/>
    </source>
</evidence>
<evidence type="ECO:0000259" key="15">
    <source>
        <dbReference type="Pfam" id="PF00288"/>
    </source>
</evidence>
<feature type="domain" description="GHMP kinase N-terminal" evidence="15">
    <location>
        <begin position="69"/>
        <end position="148"/>
    </location>
</feature>
<comment type="subcellular location">
    <subcellularLocation>
        <location evidence="1 14">Cytoplasm</location>
    </subcellularLocation>
</comment>
<dbReference type="Proteomes" id="UP000716004">
    <property type="component" value="Unassembled WGS sequence"/>
</dbReference>
<evidence type="ECO:0000256" key="11">
    <source>
        <dbReference type="ARBA" id="ARBA00022840"/>
    </source>
</evidence>
<evidence type="ECO:0000256" key="4">
    <source>
        <dbReference type="ARBA" id="ARBA00012154"/>
    </source>
</evidence>
<evidence type="ECO:0000313" key="16">
    <source>
        <dbReference type="EMBL" id="MBX8631689.1"/>
    </source>
</evidence>
<comment type="caution">
    <text evidence="17">The sequence shown here is derived from an EMBL/GenBank/DDBJ whole genome shotgun (WGS) entry which is preliminary data.</text>
</comment>
<proteinExistence type="inferred from homology"/>
<comment type="similarity">
    <text evidence="3 14">Belongs to the GHMP kinase family. Archaeal shikimate kinase subfamily.</text>
</comment>
<dbReference type="EC" id="2.7.1.71" evidence="4 14"/>
<dbReference type="EMBL" id="JAGVSJ010000007">
    <property type="protein sequence ID" value="MBX8631689.1"/>
    <property type="molecule type" value="Genomic_DNA"/>
</dbReference>
<dbReference type="HAMAP" id="MF_00370">
    <property type="entry name" value="Shik_kinase_arch"/>
    <property type="match status" value="1"/>
</dbReference>
<dbReference type="EMBL" id="JAHEAC010000023">
    <property type="protein sequence ID" value="MBX8643842.1"/>
    <property type="molecule type" value="Genomic_DNA"/>
</dbReference>
<keyword evidence="8 14" id="KW-0808">Transferase</keyword>
<evidence type="ECO:0000256" key="3">
    <source>
        <dbReference type="ARBA" id="ARBA00010202"/>
    </source>
</evidence>
<evidence type="ECO:0000256" key="6">
    <source>
        <dbReference type="ARBA" id="ARBA00022490"/>
    </source>
</evidence>
<dbReference type="GO" id="GO:0009073">
    <property type="term" value="P:aromatic amino acid family biosynthetic process"/>
    <property type="evidence" value="ECO:0007669"/>
    <property type="project" value="UniProtKB-KW"/>
</dbReference>
<evidence type="ECO:0000313" key="18">
    <source>
        <dbReference type="Proteomes" id="UP000750197"/>
    </source>
</evidence>
<dbReference type="GO" id="GO:0005524">
    <property type="term" value="F:ATP binding"/>
    <property type="evidence" value="ECO:0007669"/>
    <property type="project" value="UniProtKB-UniRule"/>
</dbReference>
<name>A0A8J8CDP2_9ARCH</name>
<evidence type="ECO:0000256" key="9">
    <source>
        <dbReference type="ARBA" id="ARBA00022741"/>
    </source>
</evidence>
<gene>
    <name evidence="14" type="primary">aroK</name>
    <name evidence="16" type="ORF">J9259_04105</name>
    <name evidence="17" type="ORF">KIY12_03860</name>
</gene>
<evidence type="ECO:0000256" key="1">
    <source>
        <dbReference type="ARBA" id="ARBA00004496"/>
    </source>
</evidence>